<gene>
    <name evidence="2" type="ORF">GCM10007422_11340</name>
</gene>
<accession>A0ABQ1XP77</accession>
<evidence type="ECO:0000313" key="2">
    <source>
        <dbReference type="EMBL" id="GGG98876.1"/>
    </source>
</evidence>
<sequence length="90" mass="10262">MGVTRFIAIALVLQMASNPNGKSNFLQVFFIPAVKKNDVIFLFLVMVLKCIGLYVFGGRDRRFHIYIGLSLEVNNLFPERSTATKVELYF</sequence>
<keyword evidence="3" id="KW-1185">Reference proteome</keyword>
<reference evidence="3" key="1">
    <citation type="journal article" date="2019" name="Int. J. Syst. Evol. Microbiol.">
        <title>The Global Catalogue of Microorganisms (GCM) 10K type strain sequencing project: providing services to taxonomists for standard genome sequencing and annotation.</title>
        <authorList>
            <consortium name="The Broad Institute Genomics Platform"/>
            <consortium name="The Broad Institute Genome Sequencing Center for Infectious Disease"/>
            <person name="Wu L."/>
            <person name="Ma J."/>
        </authorList>
    </citation>
    <scope>NUCLEOTIDE SEQUENCE [LARGE SCALE GENOMIC DNA]</scope>
    <source>
        <strain evidence="3">CGMCC 1.15287</strain>
    </source>
</reference>
<name>A0ABQ1XP77_9SPHI</name>
<evidence type="ECO:0000256" key="1">
    <source>
        <dbReference type="SAM" id="Phobius"/>
    </source>
</evidence>
<dbReference type="Proteomes" id="UP000642938">
    <property type="component" value="Unassembled WGS sequence"/>
</dbReference>
<dbReference type="EMBL" id="BMHZ01000001">
    <property type="protein sequence ID" value="GGG98876.1"/>
    <property type="molecule type" value="Genomic_DNA"/>
</dbReference>
<proteinExistence type="predicted"/>
<keyword evidence="1" id="KW-0812">Transmembrane</keyword>
<keyword evidence="1" id="KW-1133">Transmembrane helix</keyword>
<protein>
    <submittedName>
        <fullName evidence="2">Uncharacterized protein</fullName>
    </submittedName>
</protein>
<organism evidence="2 3">
    <name type="scientific">Pedobacter zeae</name>
    <dbReference type="NCBI Taxonomy" id="1737356"/>
    <lineage>
        <taxon>Bacteria</taxon>
        <taxon>Pseudomonadati</taxon>
        <taxon>Bacteroidota</taxon>
        <taxon>Sphingobacteriia</taxon>
        <taxon>Sphingobacteriales</taxon>
        <taxon>Sphingobacteriaceae</taxon>
        <taxon>Pedobacter</taxon>
    </lineage>
</organism>
<feature type="transmembrane region" description="Helical" evidence="1">
    <location>
        <begin position="40"/>
        <end position="57"/>
    </location>
</feature>
<evidence type="ECO:0000313" key="3">
    <source>
        <dbReference type="Proteomes" id="UP000642938"/>
    </source>
</evidence>
<keyword evidence="1" id="KW-0472">Membrane</keyword>
<comment type="caution">
    <text evidence="2">The sequence shown here is derived from an EMBL/GenBank/DDBJ whole genome shotgun (WGS) entry which is preliminary data.</text>
</comment>